<evidence type="ECO:0000259" key="4">
    <source>
        <dbReference type="SMART" id="SM00903"/>
    </source>
</evidence>
<dbReference type="GO" id="GO:0016646">
    <property type="term" value="F:oxidoreductase activity, acting on the CH-NH group of donors, NAD or NADP as acceptor"/>
    <property type="evidence" value="ECO:0007669"/>
    <property type="project" value="UniProtKB-ARBA"/>
</dbReference>
<evidence type="ECO:0000313" key="5">
    <source>
        <dbReference type="EMBL" id="GGY30566.1"/>
    </source>
</evidence>
<gene>
    <name evidence="6" type="ORF">EYF70_08110</name>
    <name evidence="5" type="ORF">GCM10007387_10310</name>
</gene>
<dbReference type="RefSeq" id="WP_131144941.1">
    <property type="nucleotide sequence ID" value="NZ_BMWV01000002.1"/>
</dbReference>
<reference evidence="5" key="3">
    <citation type="submission" date="2022-12" db="EMBL/GenBank/DDBJ databases">
        <authorList>
            <person name="Sun Q."/>
            <person name="Kim S."/>
        </authorList>
    </citation>
    <scope>NUCLEOTIDE SEQUENCE</scope>
    <source>
        <strain evidence="5">KCTC 12343</strain>
    </source>
</reference>
<dbReference type="PANTHER" id="PTHR43567:SF1">
    <property type="entry name" value="FLAVOREDOXIN"/>
    <property type="match status" value="1"/>
</dbReference>
<dbReference type="SMART" id="SM00903">
    <property type="entry name" value="Flavin_Reduct"/>
    <property type="match status" value="1"/>
</dbReference>
<evidence type="ECO:0000256" key="2">
    <source>
        <dbReference type="ARBA" id="ARBA00022630"/>
    </source>
</evidence>
<proteinExistence type="inferred from homology"/>
<dbReference type="Proteomes" id="UP000292307">
    <property type="component" value="Chromosome"/>
</dbReference>
<dbReference type="SUPFAM" id="SSF50475">
    <property type="entry name" value="FMN-binding split barrel"/>
    <property type="match status" value="1"/>
</dbReference>
<dbReference type="OrthoDB" id="9792436at2"/>
<dbReference type="Pfam" id="PF01613">
    <property type="entry name" value="Flavin_Reduct"/>
    <property type="match status" value="1"/>
</dbReference>
<dbReference type="Proteomes" id="UP000628442">
    <property type="component" value="Unassembled WGS sequence"/>
</dbReference>
<dbReference type="EMBL" id="CP036401">
    <property type="protein sequence ID" value="QBI00812.1"/>
    <property type="molecule type" value="Genomic_DNA"/>
</dbReference>
<reference evidence="6 7" key="2">
    <citation type="submission" date="2019-02" db="EMBL/GenBank/DDBJ databases">
        <title>Draft Genome Sequences of Six Type Strains of the Genus Massilia.</title>
        <authorList>
            <person name="Miess H."/>
            <person name="Frediansyhah A."/>
            <person name="Gross H."/>
        </authorList>
    </citation>
    <scope>NUCLEOTIDE SEQUENCE [LARGE SCALE GENOMIC DNA]</scope>
    <source>
        <strain evidence="6 7">DSM 17472</strain>
    </source>
</reference>
<protein>
    <submittedName>
        <fullName evidence="5 6">Flavin reductase</fullName>
    </submittedName>
</protein>
<evidence type="ECO:0000313" key="8">
    <source>
        <dbReference type="Proteomes" id="UP000628442"/>
    </source>
</evidence>
<feature type="domain" description="Flavin reductase like" evidence="4">
    <location>
        <begin position="12"/>
        <end position="163"/>
    </location>
</feature>
<reference evidence="5" key="1">
    <citation type="journal article" date="2014" name="Int. J. Syst. Evol. Microbiol.">
        <title>Complete genome sequence of Corynebacterium casei LMG S-19264T (=DSM 44701T), isolated from a smear-ripened cheese.</title>
        <authorList>
            <consortium name="US DOE Joint Genome Institute (JGI-PGF)"/>
            <person name="Walter F."/>
            <person name="Albersmeier A."/>
            <person name="Kalinowski J."/>
            <person name="Ruckert C."/>
        </authorList>
    </citation>
    <scope>NUCLEOTIDE SEQUENCE</scope>
    <source>
        <strain evidence="5">KCTC 12343</strain>
    </source>
</reference>
<dbReference type="AlphaFoldDB" id="A0A411WW36"/>
<keyword evidence="2" id="KW-0285">Flavoprotein</keyword>
<keyword evidence="7" id="KW-1185">Reference proteome</keyword>
<evidence type="ECO:0000313" key="7">
    <source>
        <dbReference type="Proteomes" id="UP000292307"/>
    </source>
</evidence>
<evidence type="ECO:0000313" key="6">
    <source>
        <dbReference type="EMBL" id="QBI00812.1"/>
    </source>
</evidence>
<accession>A0A411WW36</accession>
<comment type="similarity">
    <text evidence="3">Belongs to the flavoredoxin family.</text>
</comment>
<comment type="cofactor">
    <cofactor evidence="1">
        <name>FMN</name>
        <dbReference type="ChEBI" id="CHEBI:58210"/>
    </cofactor>
</comment>
<name>A0A411WW36_9BURK</name>
<evidence type="ECO:0000256" key="3">
    <source>
        <dbReference type="ARBA" id="ARBA00038054"/>
    </source>
</evidence>
<dbReference type="Gene3D" id="2.30.110.10">
    <property type="entry name" value="Electron Transport, Fmn-binding Protein, Chain A"/>
    <property type="match status" value="1"/>
</dbReference>
<evidence type="ECO:0000256" key="1">
    <source>
        <dbReference type="ARBA" id="ARBA00001917"/>
    </source>
</evidence>
<dbReference type="GO" id="GO:0010181">
    <property type="term" value="F:FMN binding"/>
    <property type="evidence" value="ECO:0007669"/>
    <property type="project" value="InterPro"/>
</dbReference>
<dbReference type="InterPro" id="IPR052174">
    <property type="entry name" value="Flavoredoxin"/>
</dbReference>
<dbReference type="EMBL" id="BMWV01000002">
    <property type="protein sequence ID" value="GGY30566.1"/>
    <property type="molecule type" value="Genomic_DNA"/>
</dbReference>
<dbReference type="InterPro" id="IPR012349">
    <property type="entry name" value="Split_barrel_FMN-bd"/>
</dbReference>
<dbReference type="PANTHER" id="PTHR43567">
    <property type="entry name" value="FLAVOREDOXIN-RELATED-RELATED"/>
    <property type="match status" value="1"/>
</dbReference>
<sequence length="185" mass="20598">MYQELDPSKAYRLLESGPVLLVTTGGGTRRNVMTMGFHMMVQHEPPLVACVIGPWDHSYDTLQATGECVLAVPTVDLAEAVTKIGNCSGVNVDKFTGFGLTAQRAKTVAAPLIRECIANLECRVADTAMVERYNLFILEVTRIRIDTARAERRLIHHAGDGTFIADGETVDMRQHMTRWRYLMDD</sequence>
<organism evidence="5 8">
    <name type="scientific">Pseudoduganella albidiflava</name>
    <dbReference type="NCBI Taxonomy" id="321983"/>
    <lineage>
        <taxon>Bacteria</taxon>
        <taxon>Pseudomonadati</taxon>
        <taxon>Pseudomonadota</taxon>
        <taxon>Betaproteobacteria</taxon>
        <taxon>Burkholderiales</taxon>
        <taxon>Oxalobacteraceae</taxon>
        <taxon>Telluria group</taxon>
        <taxon>Pseudoduganella</taxon>
    </lineage>
</organism>
<dbReference type="InterPro" id="IPR002563">
    <property type="entry name" value="Flavin_Rdtase-like_dom"/>
</dbReference>